<dbReference type="GO" id="GO:0000155">
    <property type="term" value="F:phosphorelay sensor kinase activity"/>
    <property type="evidence" value="ECO:0007669"/>
    <property type="project" value="InterPro"/>
</dbReference>
<feature type="coiled-coil region" evidence="4">
    <location>
        <begin position="838"/>
        <end position="877"/>
    </location>
</feature>
<evidence type="ECO:0000259" key="5">
    <source>
        <dbReference type="PROSITE" id="PS50109"/>
    </source>
</evidence>
<dbReference type="Proteomes" id="UP000320055">
    <property type="component" value="Unassembled WGS sequence"/>
</dbReference>
<dbReference type="OrthoDB" id="447151at2"/>
<dbReference type="PROSITE" id="PS50109">
    <property type="entry name" value="HIS_KIN"/>
    <property type="match status" value="1"/>
</dbReference>
<dbReference type="InterPro" id="IPR003594">
    <property type="entry name" value="HATPase_dom"/>
</dbReference>
<sequence>MEQEISDRLSISTNNHRAKKEAERIALLEQQKAEELPGRDRLFKITANAAQALLNHENLDNAIARALQIIGEGIDTDRVSVMEHCEDSTGESLGYAKMLFEWHSIHAISQLHHPNLQQVSYEGIESWYEQLNKGEVVGRVIEEIPEPVRSGQKEIGVKSLYSVPITIDGKYWGLIGFDDCREAKQRSETEISILKTTAACIGSAIQQSRIREEGEQAERQILLEQQRVTQLQEHNQVLEQREREVQRSYRILAATAQASNVLLTGEDFDKAVNKALEIIGISLDTDRVTVIENWHNPSKPSIPHWRVLYEWNSPDTMPQISHPELTQGSYEGIEEWYELQKKGQSIRCRLEEMPEPFRSGQAKIGVKIVHGVPLFIEGKHWGIVGIDDCRAETCRSEAELSILKTAAACIGGAIEQERTRRAQEKAERNILQEREKAAQEKAAQLKEHNQVLEQREREVQRSYRILAATAQASNILLTGEDFDNTVNRALQIIGESIDTDRIAIVENFDNPSDPSHLYWKITYEWDSAYAVSQINHPEVAQESYEGIEEWYELFSKGQTISCQLEEIPEPFRSKMAKIGVKTLSSVPIFIEDKYWGNIGIDDCRKETHRSEAELSILKTAAACIGGAIEQERTRRAQEKAERNILLEREKAAQEKAAQLEESNQILSLRDRWLEATANAANQLLAIAKLDEGINAALKMLGESLDCDRVAVMQHFEDSTGESLGFLCQLYEWYSLGTISQLVHPQLNEISTDGIAEYFVKLQAGEWIGGLIEEFPEPFRSSQIEELGVKSTYAVPIFVDNQYWGVLGIDHCREPKRLTLAEIAVFKTAASCIGSAIYRQQIQQEREQAERTMILEREQAAQEKAAQLEESNQILSLRDRWLEATANAANQLLAIADIDEGINAALKMLGESLDCDRVCVAQWFEDSTGETWGFIRLLYEWDSQYANRQILHPELKEITYSKEQEDMLVSLKEGGFVGGAIDEFPDEFFQTEQMELGVKSTYGVGIFVGDCFWGVLGIDYCRKPKRSTLPEIAVFKTAASCVGSAIYRQQIQQQKEQAELAILDERNRMAREIHDTLAQAFTGISLQLEAARNSLNTQPEAAQERLLRAKILAKEGITEARRSVRALRPEALDSGDLITALHQLIDKMVSGIDIKAEIFIEGEPRSLNPEIEVNLFRIAQEATTNTLRYAQADQICIQLIYETDIVHLQIKDNGIGFNPQLLQNQGFGLIGMRERCDRLKGNLVINSASDRGTEIIVTV</sequence>
<dbReference type="Gene3D" id="1.20.5.1930">
    <property type="match status" value="1"/>
</dbReference>
<keyword evidence="4" id="KW-0175">Coiled coil</keyword>
<dbReference type="InterPro" id="IPR005467">
    <property type="entry name" value="His_kinase_dom"/>
</dbReference>
<feature type="domain" description="Histidine kinase" evidence="5">
    <location>
        <begin position="1174"/>
        <end position="1258"/>
    </location>
</feature>
<feature type="coiled-coil region" evidence="4">
    <location>
        <begin position="221"/>
        <end position="248"/>
    </location>
</feature>
<keyword evidence="3" id="KW-0902">Two-component regulatory system</keyword>
<dbReference type="Pfam" id="PF07730">
    <property type="entry name" value="HisKA_3"/>
    <property type="match status" value="1"/>
</dbReference>
<protein>
    <recommendedName>
        <fullName evidence="5">Histidine kinase domain-containing protein</fullName>
    </recommendedName>
</protein>
<reference evidence="6 7" key="1">
    <citation type="submission" date="2019-01" db="EMBL/GenBank/DDBJ databases">
        <authorList>
            <person name="Brito A."/>
        </authorList>
    </citation>
    <scope>NUCLEOTIDE SEQUENCE [LARGE SCALE GENOMIC DNA]</scope>
    <source>
        <strain evidence="6">1</strain>
    </source>
</reference>
<dbReference type="Gene3D" id="3.30.565.10">
    <property type="entry name" value="Histidine kinase-like ATPase, C-terminal domain"/>
    <property type="match status" value="1"/>
</dbReference>
<dbReference type="SUPFAM" id="SSF55781">
    <property type="entry name" value="GAF domain-like"/>
    <property type="match status" value="5"/>
</dbReference>
<evidence type="ECO:0000256" key="2">
    <source>
        <dbReference type="ARBA" id="ARBA00022777"/>
    </source>
</evidence>
<dbReference type="AlphaFoldDB" id="A0A563VWB1"/>
<dbReference type="PANTHER" id="PTHR24421">
    <property type="entry name" value="NITRATE/NITRITE SENSOR PROTEIN NARX-RELATED"/>
    <property type="match status" value="1"/>
</dbReference>
<evidence type="ECO:0000313" key="6">
    <source>
        <dbReference type="EMBL" id="VEP15685.1"/>
    </source>
</evidence>
<feature type="coiled-coil region" evidence="4">
    <location>
        <begin position="414"/>
        <end position="462"/>
    </location>
</feature>
<dbReference type="InterPro" id="IPR050482">
    <property type="entry name" value="Sensor_HK_TwoCompSys"/>
</dbReference>
<dbReference type="Gene3D" id="3.30.450.40">
    <property type="match status" value="5"/>
</dbReference>
<dbReference type="SMART" id="SM00065">
    <property type="entry name" value="GAF"/>
    <property type="match status" value="5"/>
</dbReference>
<dbReference type="InterPro" id="IPR029016">
    <property type="entry name" value="GAF-like_dom_sf"/>
</dbReference>
<dbReference type="PANTHER" id="PTHR24421:SF62">
    <property type="entry name" value="SENSORY TRANSDUCTION HISTIDINE KINASE"/>
    <property type="match status" value="1"/>
</dbReference>
<dbReference type="GO" id="GO:0016020">
    <property type="term" value="C:membrane"/>
    <property type="evidence" value="ECO:0007669"/>
    <property type="project" value="InterPro"/>
</dbReference>
<organism evidence="6 7">
    <name type="scientific">Hyella patelloides LEGE 07179</name>
    <dbReference type="NCBI Taxonomy" id="945734"/>
    <lineage>
        <taxon>Bacteria</taxon>
        <taxon>Bacillati</taxon>
        <taxon>Cyanobacteriota</taxon>
        <taxon>Cyanophyceae</taxon>
        <taxon>Pleurocapsales</taxon>
        <taxon>Hyellaceae</taxon>
        <taxon>Hyella</taxon>
    </lineage>
</organism>
<accession>A0A563VWB1</accession>
<dbReference type="EMBL" id="CAACVJ010000290">
    <property type="protein sequence ID" value="VEP15685.1"/>
    <property type="molecule type" value="Genomic_DNA"/>
</dbReference>
<dbReference type="InterPro" id="IPR036890">
    <property type="entry name" value="HATPase_C_sf"/>
</dbReference>
<feature type="coiled-coil region" evidence="4">
    <location>
        <begin position="628"/>
        <end position="669"/>
    </location>
</feature>
<dbReference type="RefSeq" id="WP_144865639.1">
    <property type="nucleotide sequence ID" value="NZ_LR213796.1"/>
</dbReference>
<evidence type="ECO:0000313" key="7">
    <source>
        <dbReference type="Proteomes" id="UP000320055"/>
    </source>
</evidence>
<name>A0A563VWB1_9CYAN</name>
<evidence type="ECO:0000256" key="3">
    <source>
        <dbReference type="ARBA" id="ARBA00023012"/>
    </source>
</evidence>
<dbReference type="GO" id="GO:0046983">
    <property type="term" value="F:protein dimerization activity"/>
    <property type="evidence" value="ECO:0007669"/>
    <property type="project" value="InterPro"/>
</dbReference>
<keyword evidence="1" id="KW-0808">Transferase</keyword>
<dbReference type="SUPFAM" id="SSF55874">
    <property type="entry name" value="ATPase domain of HSP90 chaperone/DNA topoisomerase II/histidine kinase"/>
    <property type="match status" value="1"/>
</dbReference>
<dbReference type="Pfam" id="PF02518">
    <property type="entry name" value="HATPase_c"/>
    <property type="match status" value="1"/>
</dbReference>
<evidence type="ECO:0000256" key="1">
    <source>
        <dbReference type="ARBA" id="ARBA00022679"/>
    </source>
</evidence>
<keyword evidence="7" id="KW-1185">Reference proteome</keyword>
<dbReference type="CDD" id="cd16917">
    <property type="entry name" value="HATPase_UhpB-NarQ-NarX-like"/>
    <property type="match status" value="1"/>
</dbReference>
<dbReference type="InterPro" id="IPR011712">
    <property type="entry name" value="Sig_transdc_His_kin_sub3_dim/P"/>
</dbReference>
<dbReference type="Pfam" id="PF01590">
    <property type="entry name" value="GAF"/>
    <property type="match status" value="3"/>
</dbReference>
<proteinExistence type="predicted"/>
<gene>
    <name evidence="6" type="ORF">H1P_360020</name>
</gene>
<keyword evidence="2" id="KW-0418">Kinase</keyword>
<evidence type="ECO:0000256" key="4">
    <source>
        <dbReference type="SAM" id="Coils"/>
    </source>
</evidence>
<dbReference type="InterPro" id="IPR003018">
    <property type="entry name" value="GAF"/>
</dbReference>